<protein>
    <recommendedName>
        <fullName evidence="3">PARP-type domain-containing protein</fullName>
    </recommendedName>
</protein>
<evidence type="ECO:0000313" key="2">
    <source>
        <dbReference type="Proteomes" id="UP001644719"/>
    </source>
</evidence>
<name>A0ABX2H260_9FIRM</name>
<sequence length="249" mass="29166">MENVVFFDGLFYHEKCFKESAGFHRKCGGCSKDIIIEDADQEGILVFKNKYWHEDCFRKKYSDKPIFMENIPEYKEDAYVKIVGVFNGRKKDITKLNEYEIAAVKEVDRIFDEKLVNDYIRKQYDIQTVPWDSIAALYDGRYGVKIPPKHLYDMFVRKQSYLDKINAQNIAKGKEIIGVLRVKYDLKVLYNKYDSYLKFLEKQKILEAEAQSDKTDEKLILTTAPQPKTVETNNNSDDSLDDLLIDIFG</sequence>
<dbReference type="EMBL" id="JAAITS010000004">
    <property type="protein sequence ID" value="NSG84212.1"/>
    <property type="molecule type" value="Genomic_DNA"/>
</dbReference>
<proteinExistence type="predicted"/>
<accession>A0ABX2H260</accession>
<reference evidence="1 2" key="1">
    <citation type="journal article" date="2020" name="Cell Host Microbe">
        <title>Functional and Genomic Variation between Human-Derived Isolates of Lachnospiraceae Reveals Inter- and Intra-Species Diversity.</title>
        <authorList>
            <person name="Sorbara M.T."/>
            <person name="Littmann E.R."/>
            <person name="Fontana E."/>
            <person name="Moody T.U."/>
            <person name="Kohout C.E."/>
            <person name="Gjonbalaj M."/>
            <person name="Eaton V."/>
            <person name="Seok R."/>
            <person name="Leiner I.M."/>
            <person name="Pamer E.G."/>
        </authorList>
    </citation>
    <scope>NUCLEOTIDE SEQUENCE [LARGE SCALE GENOMIC DNA]</scope>
    <source>
        <strain evidence="1 2">MSK.17.74</strain>
    </source>
</reference>
<evidence type="ECO:0008006" key="3">
    <source>
        <dbReference type="Google" id="ProtNLM"/>
    </source>
</evidence>
<organism evidence="1 2">
    <name type="scientific">Blautia faecis</name>
    <dbReference type="NCBI Taxonomy" id="871665"/>
    <lineage>
        <taxon>Bacteria</taxon>
        <taxon>Bacillati</taxon>
        <taxon>Bacillota</taxon>
        <taxon>Clostridia</taxon>
        <taxon>Lachnospirales</taxon>
        <taxon>Lachnospiraceae</taxon>
        <taxon>Blautia</taxon>
    </lineage>
</organism>
<dbReference type="SUPFAM" id="SSF57716">
    <property type="entry name" value="Glucocorticoid receptor-like (DNA-binding domain)"/>
    <property type="match status" value="1"/>
</dbReference>
<gene>
    <name evidence="1" type="ORF">G5B17_01880</name>
</gene>
<evidence type="ECO:0000313" key="1">
    <source>
        <dbReference type="EMBL" id="NSG84212.1"/>
    </source>
</evidence>
<dbReference type="Proteomes" id="UP001644719">
    <property type="component" value="Unassembled WGS sequence"/>
</dbReference>
<keyword evidence="2" id="KW-1185">Reference proteome</keyword>
<dbReference type="RefSeq" id="WP_173769195.1">
    <property type="nucleotide sequence ID" value="NZ_JAAITS010000004.1"/>
</dbReference>
<dbReference type="Gene3D" id="2.10.110.10">
    <property type="entry name" value="Cysteine Rich Protein"/>
    <property type="match status" value="1"/>
</dbReference>
<comment type="caution">
    <text evidence="1">The sequence shown here is derived from an EMBL/GenBank/DDBJ whole genome shotgun (WGS) entry which is preliminary data.</text>
</comment>